<reference evidence="1 2" key="4">
    <citation type="journal article" date="2010" name="Environ. Microbiol.">
        <title>The bacterial genus Collimonas: mycophagy, weathering and other adaptive solutions to life in oligotrophic soil environments.</title>
        <authorList>
            <person name="Leveau J.H."/>
            <person name="Uroz S."/>
            <person name="de Boer W."/>
        </authorList>
    </citation>
    <scope>NUCLEOTIDE SEQUENCE [LARGE SCALE GENOMIC DNA]</scope>
    <source>
        <strain evidence="1 2">Ter331</strain>
    </source>
</reference>
<protein>
    <submittedName>
        <fullName evidence="1">Uncharacterized protein</fullName>
    </submittedName>
</protein>
<reference evidence="1 2" key="3">
    <citation type="journal article" date="2008" name="FEMS Microbiol. Ecol.">
        <title>Identification and characterization of genes underlying chitinolysis in Collimonas fungivorans Ter331.</title>
        <authorList>
            <person name="Fritsche K."/>
            <person name="de Boer W."/>
            <person name="Gerards S."/>
            <person name="van den Berg M."/>
            <person name="van Veen J.A."/>
            <person name="Leveau J.H."/>
        </authorList>
    </citation>
    <scope>NUCLEOTIDE SEQUENCE [LARGE SCALE GENOMIC DNA]</scope>
    <source>
        <strain evidence="1 2">Ter331</strain>
    </source>
</reference>
<evidence type="ECO:0000313" key="1">
    <source>
        <dbReference type="EMBL" id="AEK62409.1"/>
    </source>
</evidence>
<reference evidence="1 2" key="2">
    <citation type="journal article" date="2006" name="J. Microbiol. Methods">
        <title>Genomic flank-sequencing of plasposon insertion sites for rapid identification of functional genes.</title>
        <authorList>
            <person name="Leveau J.H."/>
            <person name="Gerards S."/>
            <person name="Fritsche K."/>
            <person name="Zondag G."/>
            <person name="van Veen J.A."/>
        </authorList>
    </citation>
    <scope>NUCLEOTIDE SEQUENCE [LARGE SCALE GENOMIC DNA]</scope>
    <source>
        <strain evidence="1 2">Ter331</strain>
    </source>
</reference>
<evidence type="ECO:0000313" key="2">
    <source>
        <dbReference type="Proteomes" id="UP000008392"/>
    </source>
</evidence>
<dbReference type="HOGENOM" id="CLU_2952462_0_0_4"/>
<reference evidence="1 2" key="5">
    <citation type="journal article" date="2011" name="ISME J.">
        <title>Dual transcriptional profiling of a bacterial/fungal confrontation: Collimonas fungivorans versus Aspergillus niger.</title>
        <authorList>
            <person name="Mela F."/>
            <person name="Fritsche K."/>
            <person name="de Boer W."/>
            <person name="van Veen J.A."/>
            <person name="de Graaff L.H."/>
            <person name="van den Berg M."/>
            <person name="Leveau J.H."/>
        </authorList>
    </citation>
    <scope>NUCLEOTIDE SEQUENCE [LARGE SCALE GENOMIC DNA]</scope>
    <source>
        <strain evidence="1 2">Ter331</strain>
    </source>
</reference>
<dbReference type="STRING" id="1005048.CFU_2582"/>
<organism evidence="1 2">
    <name type="scientific">Collimonas fungivorans (strain Ter331)</name>
    <dbReference type="NCBI Taxonomy" id="1005048"/>
    <lineage>
        <taxon>Bacteria</taxon>
        <taxon>Pseudomonadati</taxon>
        <taxon>Pseudomonadota</taxon>
        <taxon>Betaproteobacteria</taxon>
        <taxon>Burkholderiales</taxon>
        <taxon>Oxalobacteraceae</taxon>
        <taxon>Collimonas</taxon>
    </lineage>
</organism>
<reference evidence="1 2" key="1">
    <citation type="journal article" date="2004" name="Environ. Microbiol.">
        <title>Phylogeny-function analysis of (meta)genomic libraries: screening for expression of ribosomal RNA genes by large-insert library fluorescent in situ hybridization (LIL-FISH).</title>
        <authorList>
            <person name="Leveau J.H."/>
            <person name="Gerards S."/>
            <person name="de Boer W."/>
            <person name="van Veen J.A."/>
        </authorList>
    </citation>
    <scope>NUCLEOTIDE SEQUENCE [LARGE SCALE GENOMIC DNA]</scope>
    <source>
        <strain evidence="1 2">Ter331</strain>
    </source>
</reference>
<dbReference type="Proteomes" id="UP000008392">
    <property type="component" value="Chromosome"/>
</dbReference>
<keyword evidence="2" id="KW-1185">Reference proteome</keyword>
<dbReference type="EMBL" id="CP002745">
    <property type="protein sequence ID" value="AEK62409.1"/>
    <property type="molecule type" value="Genomic_DNA"/>
</dbReference>
<proteinExistence type="predicted"/>
<reference evidence="2" key="6">
    <citation type="submission" date="2011-05" db="EMBL/GenBank/DDBJ databases">
        <title>Complete sequence of Collimonas fungivorans Ter331.</title>
        <authorList>
            <person name="Leveau J.H."/>
        </authorList>
    </citation>
    <scope>NUCLEOTIDE SEQUENCE [LARGE SCALE GENOMIC DNA]</scope>
    <source>
        <strain evidence="2">Ter331</strain>
    </source>
</reference>
<name>G0AC54_COLFT</name>
<gene>
    <name evidence="1" type="ordered locus">CFU_2582</name>
</gene>
<accession>G0AC54</accession>
<sequence>MPFKLFNCVLNPLAGAFTHVCPAIQHPVDRGQADAGLQGDFLHEKAMRHWRRCSWLRCF</sequence>
<dbReference type="AlphaFoldDB" id="G0AC54"/>
<dbReference type="KEGG" id="cfu:CFU_2582"/>